<feature type="chain" id="PRO_5042556794" evidence="5">
    <location>
        <begin position="31"/>
        <end position="867"/>
    </location>
</feature>
<dbReference type="Pfam" id="PF00593">
    <property type="entry name" value="TonB_dep_Rec_b-barrel"/>
    <property type="match status" value="1"/>
</dbReference>
<gene>
    <name evidence="8" type="ORF">P0Y50_08145</name>
</gene>
<dbReference type="EMBL" id="CP119326">
    <property type="protein sequence ID" value="WEK38525.1"/>
    <property type="molecule type" value="Genomic_DNA"/>
</dbReference>
<keyword evidence="5" id="KW-0732">Signal</keyword>
<evidence type="ECO:0000256" key="3">
    <source>
        <dbReference type="ARBA" id="ARBA00023237"/>
    </source>
</evidence>
<dbReference type="InterPro" id="IPR000531">
    <property type="entry name" value="Beta-barrel_TonB"/>
</dbReference>
<keyword evidence="3" id="KW-0998">Cell outer membrane</keyword>
<dbReference type="InterPro" id="IPR012910">
    <property type="entry name" value="Plug_dom"/>
</dbReference>
<evidence type="ECO:0000313" key="9">
    <source>
        <dbReference type="Proteomes" id="UP001213664"/>
    </source>
</evidence>
<dbReference type="InterPro" id="IPR010104">
    <property type="entry name" value="TonB_rcpt_bac"/>
</dbReference>
<dbReference type="GO" id="GO:0009279">
    <property type="term" value="C:cell outer membrane"/>
    <property type="evidence" value="ECO:0007669"/>
    <property type="project" value="UniProtKB-SubCell"/>
</dbReference>
<evidence type="ECO:0000256" key="2">
    <source>
        <dbReference type="ARBA" id="ARBA00023136"/>
    </source>
</evidence>
<keyword evidence="4" id="KW-0798">TonB box</keyword>
<dbReference type="PANTHER" id="PTHR40980:SF4">
    <property type="entry name" value="TONB-DEPENDENT RECEPTOR-LIKE BETA-BARREL DOMAIN-CONTAINING PROTEIN"/>
    <property type="match status" value="1"/>
</dbReference>
<organism evidence="8 9">
    <name type="scientific">Candidatus Brevundimonas colombiensis</name>
    <dbReference type="NCBI Taxonomy" id="3121376"/>
    <lineage>
        <taxon>Bacteria</taxon>
        <taxon>Pseudomonadati</taxon>
        <taxon>Pseudomonadota</taxon>
        <taxon>Alphaproteobacteria</taxon>
        <taxon>Caulobacterales</taxon>
        <taxon>Caulobacteraceae</taxon>
        <taxon>Brevundimonas</taxon>
    </lineage>
</organism>
<dbReference type="PANTHER" id="PTHR40980">
    <property type="entry name" value="PLUG DOMAIN-CONTAINING PROTEIN"/>
    <property type="match status" value="1"/>
</dbReference>
<dbReference type="Gene3D" id="2.170.130.10">
    <property type="entry name" value="TonB-dependent receptor, plug domain"/>
    <property type="match status" value="1"/>
</dbReference>
<evidence type="ECO:0000313" key="8">
    <source>
        <dbReference type="EMBL" id="WEK38525.1"/>
    </source>
</evidence>
<proteinExistence type="inferred from homology"/>
<evidence type="ECO:0000256" key="5">
    <source>
        <dbReference type="SAM" id="SignalP"/>
    </source>
</evidence>
<reference evidence="8" key="1">
    <citation type="submission" date="2023-03" db="EMBL/GenBank/DDBJ databases">
        <title>Andean soil-derived lignocellulolytic bacterial consortium as a source of novel taxa and putative plastic-active enzymes.</title>
        <authorList>
            <person name="Diaz-Garcia L."/>
            <person name="Chuvochina M."/>
            <person name="Feuerriegel G."/>
            <person name="Bunk B."/>
            <person name="Sproer C."/>
            <person name="Streit W.R."/>
            <person name="Rodriguez L.M."/>
            <person name="Overmann J."/>
            <person name="Jimenez D.J."/>
        </authorList>
    </citation>
    <scope>NUCLEOTIDE SEQUENCE</scope>
    <source>
        <strain evidence="8">MAG 833</strain>
    </source>
</reference>
<accession>A0AAJ6BI79</accession>
<feature type="domain" description="TonB-dependent receptor-like beta-barrel" evidence="6">
    <location>
        <begin position="366"/>
        <end position="834"/>
    </location>
</feature>
<dbReference type="SUPFAM" id="SSF56935">
    <property type="entry name" value="Porins"/>
    <property type="match status" value="1"/>
</dbReference>
<dbReference type="Pfam" id="PF07715">
    <property type="entry name" value="Plug"/>
    <property type="match status" value="1"/>
</dbReference>
<evidence type="ECO:0000256" key="4">
    <source>
        <dbReference type="RuleBase" id="RU003357"/>
    </source>
</evidence>
<feature type="signal peptide" evidence="5">
    <location>
        <begin position="1"/>
        <end position="30"/>
    </location>
</feature>
<evidence type="ECO:0000256" key="1">
    <source>
        <dbReference type="ARBA" id="ARBA00004442"/>
    </source>
</evidence>
<evidence type="ECO:0000259" key="7">
    <source>
        <dbReference type="Pfam" id="PF07715"/>
    </source>
</evidence>
<dbReference type="AlphaFoldDB" id="A0AAJ6BI79"/>
<sequence length="867" mass="95045">MIFHHSFSSRGALCAGVATAALIAGGTAQAQDAAQEAAEVDEIVVTASPIVGSQRAALRQQRNADNLINVIAADTVGQFPDQNSAAALARLPAVAVQRDQGQERYLQVRGGPNRWTSVSIDGVNIIGVDEGGEGRAFRFDAVPAVILSALEVNKSLTPDLPAEAVLARVNLNTFSPFQQRGFHAFADLGYGEMKLGGGAQEQAAARASWSGDRFGIVAAASHYEREQTTDNREFDYDTAGLPTQFDFRSYQVTRSSDAAMLGLAFRPAEGHKLFFNSLYSDFNDEEKRNQYVFLLGGARRTLSRTSESGDLVGVGVRGMFNRGEYENSNWINTLGGDHRIGGWDVDWRINYTETENTTFLPIVLQNQTSNTDRVSLTYDAKDRNFPILNLYDTVVDGAGVLQRGTARTSLNQGAFGMNLLLPIVGKIETESWVYKLDGRRSFFLAGRDVELSAGLSYDSRSIKGSSLVQGSLINVTSAIKAADYVTDDLWDSRFPRGFDVRKVDNDRMRDDIDRVLAAAAFDRQAIVKPTDRYDIDEDVIAGYAMAKFRLGLAQIVAGLRIEQASQDIAGFVDTTPATGGDRVYSSLTASQDDTSVFPSINAKFDLTDDIVLRLSAQTGISRPSFAVVRTSASIDDTNTTVKAGNPWLEPERTWGGDASLEWYLPGAGLASVSGFYRNVENVLFNSTTKVRDNRYNAPGIDRSNYDYVTTLNGGEGKLYGLEVSYQQQFVFLPGAWEGLGFQGNLAMLAGDFEAPGGRTVDFPGVSDTIANASLFYEKYGISARVSWQWRSDWIDTLDFGGWGDQTRAAYESVDVSLRYAINDRVSLYLDANNLTDEQYIAFEGDKDHPTEVEQIGRRMMAGLRLRF</sequence>
<dbReference type="Gene3D" id="2.40.170.20">
    <property type="entry name" value="TonB-dependent receptor, beta-barrel domain"/>
    <property type="match status" value="1"/>
</dbReference>
<dbReference type="InterPro" id="IPR037066">
    <property type="entry name" value="Plug_dom_sf"/>
</dbReference>
<keyword evidence="8" id="KW-0675">Receptor</keyword>
<name>A0AAJ6BI79_9CAUL</name>
<feature type="domain" description="TonB-dependent receptor plug" evidence="7">
    <location>
        <begin position="62"/>
        <end position="154"/>
    </location>
</feature>
<comment type="similarity">
    <text evidence="4">Belongs to the TonB-dependent receptor family.</text>
</comment>
<dbReference type="NCBIfam" id="TIGR01782">
    <property type="entry name" value="TonB-Xanth-Caul"/>
    <property type="match status" value="1"/>
</dbReference>
<protein>
    <submittedName>
        <fullName evidence="8">TonB-dependent receptor</fullName>
    </submittedName>
</protein>
<keyword evidence="2 4" id="KW-0472">Membrane</keyword>
<dbReference type="InterPro" id="IPR036942">
    <property type="entry name" value="Beta-barrel_TonB_sf"/>
</dbReference>
<comment type="subcellular location">
    <subcellularLocation>
        <location evidence="1 4">Cell outer membrane</location>
    </subcellularLocation>
</comment>
<dbReference type="Proteomes" id="UP001213664">
    <property type="component" value="Chromosome"/>
</dbReference>
<evidence type="ECO:0000259" key="6">
    <source>
        <dbReference type="Pfam" id="PF00593"/>
    </source>
</evidence>